<organism evidence="2">
    <name type="scientific">Gaeumannomyces tritici (strain R3-111a-1)</name>
    <name type="common">Wheat and barley take-all root rot fungus</name>
    <name type="synonym">Gaeumannomyces graminis var. tritici</name>
    <dbReference type="NCBI Taxonomy" id="644352"/>
    <lineage>
        <taxon>Eukaryota</taxon>
        <taxon>Fungi</taxon>
        <taxon>Dikarya</taxon>
        <taxon>Ascomycota</taxon>
        <taxon>Pezizomycotina</taxon>
        <taxon>Sordariomycetes</taxon>
        <taxon>Sordariomycetidae</taxon>
        <taxon>Magnaporthales</taxon>
        <taxon>Magnaporthaceae</taxon>
        <taxon>Gaeumannomyces</taxon>
    </lineage>
</organism>
<proteinExistence type="predicted"/>
<dbReference type="AlphaFoldDB" id="J3P8C4"/>
<dbReference type="OrthoDB" id="5226022at2759"/>
<dbReference type="EnsemblFungi" id="EJT72907">
    <property type="protein sequence ID" value="EJT72907"/>
    <property type="gene ID" value="GGTG_09758"/>
</dbReference>
<evidence type="ECO:0000313" key="4">
    <source>
        <dbReference type="Proteomes" id="UP000006039"/>
    </source>
</evidence>
<name>J3P8C4_GAET3</name>
<dbReference type="Proteomes" id="UP000006039">
    <property type="component" value="Unassembled WGS sequence"/>
</dbReference>
<evidence type="ECO:0000256" key="1">
    <source>
        <dbReference type="SAM" id="MobiDB-lite"/>
    </source>
</evidence>
<accession>J3P8C4</accession>
<reference evidence="4" key="1">
    <citation type="submission" date="2010-07" db="EMBL/GenBank/DDBJ databases">
        <title>The genome sequence of Gaeumannomyces graminis var. tritici strain R3-111a-1.</title>
        <authorList>
            <consortium name="The Broad Institute Genome Sequencing Platform"/>
            <person name="Ma L.-J."/>
            <person name="Dead R."/>
            <person name="Young S."/>
            <person name="Zeng Q."/>
            <person name="Koehrsen M."/>
            <person name="Alvarado L."/>
            <person name="Berlin A."/>
            <person name="Chapman S.B."/>
            <person name="Chen Z."/>
            <person name="Freedman E."/>
            <person name="Gellesch M."/>
            <person name="Goldberg J."/>
            <person name="Griggs A."/>
            <person name="Gujja S."/>
            <person name="Heilman E.R."/>
            <person name="Heiman D."/>
            <person name="Hepburn T."/>
            <person name="Howarth C."/>
            <person name="Jen D."/>
            <person name="Larson L."/>
            <person name="Mehta T."/>
            <person name="Neiman D."/>
            <person name="Pearson M."/>
            <person name="Roberts A."/>
            <person name="Saif S."/>
            <person name="Shea T."/>
            <person name="Shenoy N."/>
            <person name="Sisk P."/>
            <person name="Stolte C."/>
            <person name="Sykes S."/>
            <person name="Walk T."/>
            <person name="White J."/>
            <person name="Yandava C."/>
            <person name="Haas B."/>
            <person name="Nusbaum C."/>
            <person name="Birren B."/>
        </authorList>
    </citation>
    <scope>NUCLEOTIDE SEQUENCE [LARGE SCALE GENOMIC DNA]</scope>
    <source>
        <strain evidence="4">R3-111a-1</strain>
    </source>
</reference>
<evidence type="ECO:0000313" key="2">
    <source>
        <dbReference type="EMBL" id="EJT72907.1"/>
    </source>
</evidence>
<reference evidence="3" key="5">
    <citation type="submission" date="2018-04" db="UniProtKB">
        <authorList>
            <consortium name="EnsemblFungi"/>
        </authorList>
    </citation>
    <scope>IDENTIFICATION</scope>
    <source>
        <strain evidence="3">R3-111a-1</strain>
    </source>
</reference>
<keyword evidence="4" id="KW-1185">Reference proteome</keyword>
<reference evidence="3" key="4">
    <citation type="journal article" date="2015" name="G3 (Bethesda)">
        <title>Genome sequences of three phytopathogenic species of the Magnaporthaceae family of fungi.</title>
        <authorList>
            <person name="Okagaki L.H."/>
            <person name="Nunes C.C."/>
            <person name="Sailsbery J."/>
            <person name="Clay B."/>
            <person name="Brown D."/>
            <person name="John T."/>
            <person name="Oh Y."/>
            <person name="Young N."/>
            <person name="Fitzgerald M."/>
            <person name="Haas B.J."/>
            <person name="Zeng Q."/>
            <person name="Young S."/>
            <person name="Adiconis X."/>
            <person name="Fan L."/>
            <person name="Levin J.Z."/>
            <person name="Mitchell T.K."/>
            <person name="Okubara P.A."/>
            <person name="Farman M.L."/>
            <person name="Kohn L.M."/>
            <person name="Birren B."/>
            <person name="Ma L.-J."/>
            <person name="Dean R.A."/>
        </authorList>
    </citation>
    <scope>NUCLEOTIDE SEQUENCE</scope>
    <source>
        <strain evidence="3">R3-111a-1</strain>
    </source>
</reference>
<sequence length="104" mass="11209">MASKDTSSSIYAASSSELVGKAKAAAGGKPSLFSRVKAAFKSPAAERGQAVMDARPPRRDSDEWSYMTDPEDETRQIKKRKKKMVEYKPLAITQGSLASQGAVL</sequence>
<dbReference type="eggNOG" id="ENOG502R789">
    <property type="taxonomic scope" value="Eukaryota"/>
</dbReference>
<evidence type="ECO:0000313" key="3">
    <source>
        <dbReference type="EnsemblFungi" id="EJT72907"/>
    </source>
</evidence>
<gene>
    <name evidence="3" type="primary">20350216</name>
    <name evidence="2" type="ORF">GGTG_09758</name>
</gene>
<dbReference type="GeneID" id="20350216"/>
<dbReference type="RefSeq" id="XP_009225881.1">
    <property type="nucleotide sequence ID" value="XM_009227617.1"/>
</dbReference>
<dbReference type="HOGENOM" id="CLU_2250341_0_0_1"/>
<dbReference type="VEuPathDB" id="FungiDB:GGTG_09758"/>
<protein>
    <submittedName>
        <fullName evidence="2 3">Uncharacterized protein</fullName>
    </submittedName>
</protein>
<reference evidence="2" key="2">
    <citation type="submission" date="2010-07" db="EMBL/GenBank/DDBJ databases">
        <authorList>
            <consortium name="The Broad Institute Genome Sequencing Platform"/>
            <consortium name="Broad Institute Genome Sequencing Center for Infectious Disease"/>
            <person name="Ma L.-J."/>
            <person name="Dead R."/>
            <person name="Young S."/>
            <person name="Zeng Q."/>
            <person name="Koehrsen M."/>
            <person name="Alvarado L."/>
            <person name="Berlin A."/>
            <person name="Chapman S.B."/>
            <person name="Chen Z."/>
            <person name="Freedman E."/>
            <person name="Gellesch M."/>
            <person name="Goldberg J."/>
            <person name="Griggs A."/>
            <person name="Gujja S."/>
            <person name="Heilman E.R."/>
            <person name="Heiman D."/>
            <person name="Hepburn T."/>
            <person name="Howarth C."/>
            <person name="Jen D."/>
            <person name="Larson L."/>
            <person name="Mehta T."/>
            <person name="Neiman D."/>
            <person name="Pearson M."/>
            <person name="Roberts A."/>
            <person name="Saif S."/>
            <person name="Shea T."/>
            <person name="Shenoy N."/>
            <person name="Sisk P."/>
            <person name="Stolte C."/>
            <person name="Sykes S."/>
            <person name="Walk T."/>
            <person name="White J."/>
            <person name="Yandava C."/>
            <person name="Haas B."/>
            <person name="Nusbaum C."/>
            <person name="Birren B."/>
        </authorList>
    </citation>
    <scope>NUCLEOTIDE SEQUENCE</scope>
    <source>
        <strain evidence="2">R3-111a-1</strain>
    </source>
</reference>
<reference evidence="2" key="3">
    <citation type="submission" date="2010-09" db="EMBL/GenBank/DDBJ databases">
        <title>Annotation of Gaeumannomyces graminis var. tritici R3-111a-1.</title>
        <authorList>
            <consortium name="The Broad Institute Genome Sequencing Platform"/>
            <person name="Ma L.-J."/>
            <person name="Dead R."/>
            <person name="Young S.K."/>
            <person name="Zeng Q."/>
            <person name="Gargeya S."/>
            <person name="Fitzgerald M."/>
            <person name="Haas B."/>
            <person name="Abouelleil A."/>
            <person name="Alvarado L."/>
            <person name="Arachchi H.M."/>
            <person name="Berlin A."/>
            <person name="Brown A."/>
            <person name="Chapman S.B."/>
            <person name="Chen Z."/>
            <person name="Dunbar C."/>
            <person name="Freedman E."/>
            <person name="Gearin G."/>
            <person name="Gellesch M."/>
            <person name="Goldberg J."/>
            <person name="Griggs A."/>
            <person name="Gujja S."/>
            <person name="Heiman D."/>
            <person name="Howarth C."/>
            <person name="Larson L."/>
            <person name="Lui A."/>
            <person name="MacDonald P.J.P."/>
            <person name="Mehta T."/>
            <person name="Montmayeur A."/>
            <person name="Murphy C."/>
            <person name="Neiman D."/>
            <person name="Pearson M."/>
            <person name="Priest M."/>
            <person name="Roberts A."/>
            <person name="Saif S."/>
            <person name="Shea T."/>
            <person name="Shenoy N."/>
            <person name="Sisk P."/>
            <person name="Stolte C."/>
            <person name="Sykes S."/>
            <person name="Yandava C."/>
            <person name="Wortman J."/>
            <person name="Nusbaum C."/>
            <person name="Birren B."/>
        </authorList>
    </citation>
    <scope>NUCLEOTIDE SEQUENCE</scope>
    <source>
        <strain evidence="2">R3-111a-1</strain>
    </source>
</reference>
<dbReference type="EMBL" id="GL385399">
    <property type="protein sequence ID" value="EJT72907.1"/>
    <property type="molecule type" value="Genomic_DNA"/>
</dbReference>
<feature type="region of interest" description="Disordered" evidence="1">
    <location>
        <begin position="42"/>
        <end position="77"/>
    </location>
</feature>